<feature type="compositionally biased region" description="Gly residues" evidence="1">
    <location>
        <begin position="335"/>
        <end position="351"/>
    </location>
</feature>
<dbReference type="CDD" id="cd15858">
    <property type="entry name" value="SNARE_VAM7"/>
    <property type="match status" value="1"/>
</dbReference>
<evidence type="ECO:0000256" key="1">
    <source>
        <dbReference type="SAM" id="MobiDB-lite"/>
    </source>
</evidence>
<dbReference type="PROSITE" id="PS50192">
    <property type="entry name" value="T_SNARE"/>
    <property type="match status" value="1"/>
</dbReference>
<evidence type="ECO:0000259" key="3">
    <source>
        <dbReference type="PROSITE" id="PS50195"/>
    </source>
</evidence>
<dbReference type="Gene3D" id="3.30.1520.10">
    <property type="entry name" value="Phox-like domain"/>
    <property type="match status" value="1"/>
</dbReference>
<organism evidence="4 5">
    <name type="scientific">Sporothrix curviconia</name>
    <dbReference type="NCBI Taxonomy" id="1260050"/>
    <lineage>
        <taxon>Eukaryota</taxon>
        <taxon>Fungi</taxon>
        <taxon>Dikarya</taxon>
        <taxon>Ascomycota</taxon>
        <taxon>Pezizomycotina</taxon>
        <taxon>Sordariomycetes</taxon>
        <taxon>Sordariomycetidae</taxon>
        <taxon>Ophiostomatales</taxon>
        <taxon>Ophiostomataceae</taxon>
        <taxon>Sporothrix</taxon>
    </lineage>
</organism>
<dbReference type="Proteomes" id="UP001642405">
    <property type="component" value="Unassembled WGS sequence"/>
</dbReference>
<evidence type="ECO:0000259" key="2">
    <source>
        <dbReference type="PROSITE" id="PS50192"/>
    </source>
</evidence>
<dbReference type="InterPro" id="IPR000727">
    <property type="entry name" value="T_SNARE_dom"/>
</dbReference>
<protein>
    <submittedName>
        <fullName evidence="4">Uncharacterized protein</fullName>
    </submittedName>
</protein>
<reference evidence="4 5" key="1">
    <citation type="submission" date="2024-01" db="EMBL/GenBank/DDBJ databases">
        <authorList>
            <person name="Allen C."/>
            <person name="Tagirdzhanova G."/>
        </authorList>
    </citation>
    <scope>NUCLEOTIDE SEQUENCE [LARGE SCALE GENOMIC DNA]</scope>
</reference>
<accession>A0ABP0BEE0</accession>
<evidence type="ECO:0000313" key="5">
    <source>
        <dbReference type="Proteomes" id="UP001642405"/>
    </source>
</evidence>
<comment type="caution">
    <text evidence="4">The sequence shown here is derived from an EMBL/GenBank/DDBJ whole genome shotgun (WGS) entry which is preliminary data.</text>
</comment>
<dbReference type="InterPro" id="IPR001683">
    <property type="entry name" value="PX_dom"/>
</dbReference>
<evidence type="ECO:0000313" key="4">
    <source>
        <dbReference type="EMBL" id="CAK7217948.1"/>
    </source>
</evidence>
<dbReference type="PROSITE" id="PS50195">
    <property type="entry name" value="PX"/>
    <property type="match status" value="1"/>
</dbReference>
<feature type="domain" description="T-SNARE coiled-coil homology" evidence="2">
    <location>
        <begin position="375"/>
        <end position="437"/>
    </location>
</feature>
<feature type="domain" description="PX" evidence="3">
    <location>
        <begin position="5"/>
        <end position="120"/>
    </location>
</feature>
<dbReference type="EMBL" id="CAWUHB010000014">
    <property type="protein sequence ID" value="CAK7217948.1"/>
    <property type="molecule type" value="Genomic_DNA"/>
</dbReference>
<dbReference type="Gene3D" id="1.20.5.110">
    <property type="match status" value="1"/>
</dbReference>
<name>A0ABP0BEE0_9PEZI</name>
<dbReference type="Pfam" id="PF00787">
    <property type="entry name" value="PX"/>
    <property type="match status" value="1"/>
</dbReference>
<gene>
    <name evidence="4" type="ORF">SCUCBS95973_003322</name>
</gene>
<proteinExistence type="predicted"/>
<dbReference type="SUPFAM" id="SSF58038">
    <property type="entry name" value="SNARE fusion complex"/>
    <property type="match status" value="1"/>
</dbReference>
<feature type="region of interest" description="Disordered" evidence="1">
    <location>
        <begin position="329"/>
        <end position="355"/>
    </location>
</feature>
<keyword evidence="5" id="KW-1185">Reference proteome</keyword>
<dbReference type="SUPFAM" id="SSF64268">
    <property type="entry name" value="PX domain"/>
    <property type="match status" value="1"/>
</dbReference>
<dbReference type="InterPro" id="IPR036871">
    <property type="entry name" value="PX_dom_sf"/>
</dbReference>
<feature type="compositionally biased region" description="Low complexity" evidence="1">
    <location>
        <begin position="119"/>
        <end position="131"/>
    </location>
</feature>
<dbReference type="CDD" id="cd06897">
    <property type="entry name" value="PX_SNARE"/>
    <property type="match status" value="1"/>
</dbReference>
<dbReference type="SMART" id="SM00312">
    <property type="entry name" value="PX"/>
    <property type="match status" value="1"/>
</dbReference>
<feature type="region of interest" description="Disordered" evidence="1">
    <location>
        <begin position="119"/>
        <end position="168"/>
    </location>
</feature>
<sequence>MAPPIEISIPTTSPVGASGGDKAYTLYNITLRLPLRSYVFQKRYSEFAALHTTLTNLVGEAPPAPLPGKSWFRSTIASAELTETRRVGLEAYLRAIAESPDRRWRDTSAWRAFLNLPSTSGAGSSSASGRSNQGIAPITSSSHGSGGHGSGHERNGSSAAGGGSGTTAAEGRLPAIGLAAANAATASDPGTWLDLHKEMKRALHDARLQLARRDAALTAGSGGGGGNNSSTTAVEAGAAAKRELVKTGSLLSALTVGLKTLQDSKGLGEGELRRRRDLLAAARVERDGLETLSASLASARGPGGVGSNGAGIQQAAPVTGDKAVLFGSAAASSSSGGGGGNHSRTFGGGRVLGAPLPETEQTRELDNAGVVQLQKQKMAEQDQDVATLARMVQRQRELGLAINKEVDLHIDMLNQQSDDVDRVQGKMKVAKDRLKRLN</sequence>